<evidence type="ECO:0000313" key="2">
    <source>
        <dbReference type="Proteomes" id="UP000593737"/>
    </source>
</evidence>
<dbReference type="EMBL" id="CP047423">
    <property type="protein sequence ID" value="QPD03311.1"/>
    <property type="molecule type" value="Genomic_DNA"/>
</dbReference>
<gene>
    <name evidence="1" type="ORF">Nkreftii_001085</name>
</gene>
<evidence type="ECO:0008006" key="3">
    <source>
        <dbReference type="Google" id="ProtNLM"/>
    </source>
</evidence>
<dbReference type="AlphaFoldDB" id="A0A7S8FCI4"/>
<proteinExistence type="predicted"/>
<reference evidence="1 2" key="1">
    <citation type="journal article" date="2020" name="ISME J.">
        <title>Enrichment and physiological characterization of a novel comammox Nitrospira indicates ammonium inhibition of complete nitrification.</title>
        <authorList>
            <person name="Sakoula D."/>
            <person name="Koch H."/>
            <person name="Frank J."/>
            <person name="Jetten M.S.M."/>
            <person name="van Kessel M.A.H.J."/>
            <person name="Lucker S."/>
        </authorList>
    </citation>
    <scope>NUCLEOTIDE SEQUENCE [LARGE SCALE GENOMIC DNA]</scope>
    <source>
        <strain evidence="1">Comreactor17</strain>
    </source>
</reference>
<evidence type="ECO:0000313" key="1">
    <source>
        <dbReference type="EMBL" id="QPD03311.1"/>
    </source>
</evidence>
<dbReference type="KEGG" id="nkf:Nkreftii_001085"/>
<dbReference type="Proteomes" id="UP000593737">
    <property type="component" value="Chromosome"/>
</dbReference>
<accession>A0A7S8FCI4</accession>
<name>A0A7S8FCI4_9BACT</name>
<sequence>MSKASQALKKTIWQKLEKLPARKQAEILSFVESLRGTQARRTPSIYDHSAALVKQKRIKKLSLSKIAAIVHEVRHAHASARSL</sequence>
<organism evidence="1 2">
    <name type="scientific">Candidatus Nitrospira kreftii</name>
    <dbReference type="NCBI Taxonomy" id="2652173"/>
    <lineage>
        <taxon>Bacteria</taxon>
        <taxon>Pseudomonadati</taxon>
        <taxon>Nitrospirota</taxon>
        <taxon>Nitrospiria</taxon>
        <taxon>Nitrospirales</taxon>
        <taxon>Nitrospiraceae</taxon>
        <taxon>Nitrospira</taxon>
    </lineage>
</organism>
<protein>
    <recommendedName>
        <fullName evidence="3">DUF2281 domain-containing protein</fullName>
    </recommendedName>
</protein>